<reference evidence="2 3" key="1">
    <citation type="submission" date="2016-07" db="EMBL/GenBank/DDBJ databases">
        <title>Pervasive Adenine N6-methylation of Active Genes in Fungi.</title>
        <authorList>
            <consortium name="DOE Joint Genome Institute"/>
            <person name="Mondo S.J."/>
            <person name="Dannebaum R.O."/>
            <person name="Kuo R.C."/>
            <person name="Labutti K."/>
            <person name="Haridas S."/>
            <person name="Kuo A."/>
            <person name="Salamov A."/>
            <person name="Ahrendt S.R."/>
            <person name="Lipzen A."/>
            <person name="Sullivan W."/>
            <person name="Andreopoulos W.B."/>
            <person name="Clum A."/>
            <person name="Lindquist E."/>
            <person name="Daum C."/>
            <person name="Ramamoorthy G.K."/>
            <person name="Gryganskyi A."/>
            <person name="Culley D."/>
            <person name="Magnuson J.K."/>
            <person name="James T.Y."/>
            <person name="O'Malley M.A."/>
            <person name="Stajich J.E."/>
            <person name="Spatafora J.W."/>
            <person name="Visel A."/>
            <person name="Grigoriev I.V."/>
        </authorList>
    </citation>
    <scope>NUCLEOTIDE SEQUENCE [LARGE SCALE GENOMIC DNA]</scope>
    <source>
        <strain evidence="2 3">NRRL 3116</strain>
    </source>
</reference>
<dbReference type="EMBL" id="MCFF01000002">
    <property type="protein sequence ID" value="ORZ28333.1"/>
    <property type="molecule type" value="Genomic_DNA"/>
</dbReference>
<evidence type="ECO:0000313" key="3">
    <source>
        <dbReference type="Proteomes" id="UP000193648"/>
    </source>
</evidence>
<keyword evidence="3" id="KW-1185">Reference proteome</keyword>
<evidence type="ECO:0000313" key="2">
    <source>
        <dbReference type="EMBL" id="ORZ28333.1"/>
    </source>
</evidence>
<feature type="region of interest" description="Disordered" evidence="1">
    <location>
        <begin position="389"/>
        <end position="408"/>
    </location>
</feature>
<dbReference type="AlphaFoldDB" id="A0A1Y2H3P7"/>
<organism evidence="2 3">
    <name type="scientific">Lobosporangium transversale</name>
    <dbReference type="NCBI Taxonomy" id="64571"/>
    <lineage>
        <taxon>Eukaryota</taxon>
        <taxon>Fungi</taxon>
        <taxon>Fungi incertae sedis</taxon>
        <taxon>Mucoromycota</taxon>
        <taxon>Mortierellomycotina</taxon>
        <taxon>Mortierellomycetes</taxon>
        <taxon>Mortierellales</taxon>
        <taxon>Mortierellaceae</taxon>
        <taxon>Lobosporangium</taxon>
    </lineage>
</organism>
<dbReference type="RefSeq" id="XP_021886018.1">
    <property type="nucleotide sequence ID" value="XM_022027428.1"/>
</dbReference>
<dbReference type="InParanoid" id="A0A1Y2H3P7"/>
<gene>
    <name evidence="2" type="ORF">BCR41DRAFT_383172</name>
</gene>
<accession>A0A1Y2H3P7</accession>
<feature type="compositionally biased region" description="Low complexity" evidence="1">
    <location>
        <begin position="325"/>
        <end position="337"/>
    </location>
</feature>
<comment type="caution">
    <text evidence="2">The sequence shown here is derived from an EMBL/GenBank/DDBJ whole genome shotgun (WGS) entry which is preliminary data.</text>
</comment>
<proteinExistence type="predicted"/>
<dbReference type="OrthoDB" id="2352441at2759"/>
<name>A0A1Y2H3P7_9FUNG</name>
<protein>
    <submittedName>
        <fullName evidence="2">Uncharacterized protein</fullName>
    </submittedName>
</protein>
<feature type="compositionally biased region" description="Acidic residues" evidence="1">
    <location>
        <begin position="466"/>
        <end position="476"/>
    </location>
</feature>
<dbReference type="GeneID" id="33569271"/>
<feature type="compositionally biased region" description="Polar residues" evidence="1">
    <location>
        <begin position="435"/>
        <end position="453"/>
    </location>
</feature>
<feature type="compositionally biased region" description="Basic and acidic residues" evidence="1">
    <location>
        <begin position="296"/>
        <end position="324"/>
    </location>
</feature>
<sequence>MPPMTVSDYPNMITPKYFHQNTVMPLSEANLCKHTMQMSPVSRQAKLVHIIGYVDRQRELVSSEEPVHQAMKASATKSSRLVAARGAGASAPATVRGGDDEMNSVIYDDITPSGTITPMLTSTNIHAQLPIAMRMRSQQIKPTTHQHSQQLSIKKTPEKRMSEPIVSPMGIFAYQQQQNQLQLRSPYRDASAGAMDPSMALPRALPRKLPTHSYDLSSLYSPVDSHFQNVDEYDAQSLNSPAQDWRQDPRLRPMYNRSPLVRQDSSESMERAKKLGRLGNSFAFLSKSKLPQLRRKSSEGVKEENGGPAIKHEYDNRSDSEASKDQSQSQSQSRLQSLTYRSGRAVKAAMAMAAMAAGAGAGTDSSETQSEDIKPRGTVKQLFMDVFKKSSKAPQGASSPDAEPENQRFSLWSPNQQHAVDIEDSLDSLSSDYSPHTTVQSPEPTPSSTTLRPSGSFDRLYKYGFEEESDDDEGEDTEKKGKSGKPEGQDLMPIAALIRELSAFGLDYVHHQPYSSQQNTAATQMGQEQSIINIEGAGLQHHHQRVVAAM</sequence>
<feature type="region of interest" description="Disordered" evidence="1">
    <location>
        <begin position="427"/>
        <end position="491"/>
    </location>
</feature>
<dbReference type="Proteomes" id="UP000193648">
    <property type="component" value="Unassembled WGS sequence"/>
</dbReference>
<feature type="region of interest" description="Disordered" evidence="1">
    <location>
        <begin position="238"/>
        <end position="271"/>
    </location>
</feature>
<evidence type="ECO:0000256" key="1">
    <source>
        <dbReference type="SAM" id="MobiDB-lite"/>
    </source>
</evidence>
<feature type="compositionally biased region" description="Basic and acidic residues" evidence="1">
    <location>
        <begin position="477"/>
        <end position="488"/>
    </location>
</feature>
<feature type="region of interest" description="Disordered" evidence="1">
    <location>
        <begin position="293"/>
        <end position="337"/>
    </location>
</feature>